<dbReference type="Proteomes" id="UP000663440">
    <property type="component" value="Chromosome"/>
</dbReference>
<dbReference type="RefSeq" id="WP_207298257.1">
    <property type="nucleotide sequence ID" value="NZ_CP071448.1"/>
</dbReference>
<keyword evidence="2" id="KW-1185">Reference proteome</keyword>
<evidence type="ECO:0000313" key="2">
    <source>
        <dbReference type="Proteomes" id="UP000663440"/>
    </source>
</evidence>
<evidence type="ECO:0008006" key="3">
    <source>
        <dbReference type="Google" id="ProtNLM"/>
    </source>
</evidence>
<organism evidence="1 2">
    <name type="scientific">Flavobacterium endoglycinae</name>
    <dbReference type="NCBI Taxonomy" id="2816357"/>
    <lineage>
        <taxon>Bacteria</taxon>
        <taxon>Pseudomonadati</taxon>
        <taxon>Bacteroidota</taxon>
        <taxon>Flavobacteriia</taxon>
        <taxon>Flavobacteriales</taxon>
        <taxon>Flavobacteriaceae</taxon>
        <taxon>Flavobacterium</taxon>
    </lineage>
</organism>
<protein>
    <recommendedName>
        <fullName evidence="3">Lipoprotein</fullName>
    </recommendedName>
</protein>
<proteinExistence type="predicted"/>
<accession>A0ABX7QL23</accession>
<reference evidence="1 2" key="1">
    <citation type="submission" date="2021-03" db="EMBL/GenBank/DDBJ databases">
        <title>Flavobacterium kribbensis sp. nov, an endophytic bacteria, isolated from soybean.</title>
        <authorList>
            <person name="Lee J."/>
            <person name="Seo J."/>
        </authorList>
    </citation>
    <scope>NUCLEOTIDE SEQUENCE [LARGE SCALE GENOMIC DNA]</scope>
    <source>
        <strain evidence="1 2">BB8</strain>
    </source>
</reference>
<dbReference type="EMBL" id="CP071448">
    <property type="protein sequence ID" value="QSW91133.1"/>
    <property type="molecule type" value="Genomic_DNA"/>
</dbReference>
<evidence type="ECO:0000313" key="1">
    <source>
        <dbReference type="EMBL" id="QSW91133.1"/>
    </source>
</evidence>
<name>A0ABX7QL23_9FLAO</name>
<gene>
    <name evidence="1" type="ORF">J0383_10060</name>
</gene>
<sequence length="245" mass="27746">MKCKILTVLFLILAVSCKKETEKALVTEDSKVLSDTIQDQTDGEVVENSQLPVFPKAGKKIEDFLLEPYKVQYEAEGFLNDDELEDIVLVLQNKNDNTDVRPTLVLIKQSSGGYRLQETSWQALNPEYSYEGNKIYDYEDITIGKDKTLTVTLNGIGPVGTQETTYKYVNNELVFTKIHVFNMGAGSQIAVDYDLISGTAEMELVNTMVDSMPSTHETKKFKLEKQFFVYDSPERVLKKLPATDW</sequence>
<dbReference type="PROSITE" id="PS51257">
    <property type="entry name" value="PROKAR_LIPOPROTEIN"/>
    <property type="match status" value="1"/>
</dbReference>